<dbReference type="EMBL" id="SDAQ01000050">
    <property type="protein sequence ID" value="KAI3548197.1"/>
    <property type="molecule type" value="Genomic_DNA"/>
</dbReference>
<evidence type="ECO:0000313" key="2">
    <source>
        <dbReference type="Proteomes" id="UP001056436"/>
    </source>
</evidence>
<accession>A0A9Q0AZ98</accession>
<dbReference type="AlphaFoldDB" id="A0A9Q0AZ98"/>
<evidence type="ECO:0000313" key="1">
    <source>
        <dbReference type="EMBL" id="KAI3548197.1"/>
    </source>
</evidence>
<proteinExistence type="predicted"/>
<sequence>MAVKDLGVIHLGGRGRQRFMRGNHVLQNVWH</sequence>
<name>A0A9Q0AZ98_9PEZI</name>
<keyword evidence="2" id="KW-1185">Reference proteome</keyword>
<comment type="caution">
    <text evidence="1">The sequence shown here is derived from an EMBL/GenBank/DDBJ whole genome shotgun (WGS) entry which is preliminary data.</text>
</comment>
<protein>
    <submittedName>
        <fullName evidence="1">Uncharacterized protein</fullName>
    </submittedName>
</protein>
<dbReference type="Proteomes" id="UP001056436">
    <property type="component" value="Unassembled WGS sequence"/>
</dbReference>
<dbReference type="OrthoDB" id="10464522at2759"/>
<gene>
    <name evidence="1" type="ORF">CABS02_08315</name>
</gene>
<reference evidence="1" key="1">
    <citation type="submission" date="2019-01" db="EMBL/GenBank/DDBJ databases">
        <title>Colletotrichum abscissum LGMF1257.</title>
        <authorList>
            <person name="Baroncelli R."/>
        </authorList>
    </citation>
    <scope>NUCLEOTIDE SEQUENCE</scope>
    <source>
        <strain evidence="1">Ca142</strain>
    </source>
</reference>
<organism evidence="1 2">
    <name type="scientific">Colletotrichum abscissum</name>
    <dbReference type="NCBI Taxonomy" id="1671311"/>
    <lineage>
        <taxon>Eukaryota</taxon>
        <taxon>Fungi</taxon>
        <taxon>Dikarya</taxon>
        <taxon>Ascomycota</taxon>
        <taxon>Pezizomycotina</taxon>
        <taxon>Sordariomycetes</taxon>
        <taxon>Hypocreomycetidae</taxon>
        <taxon>Glomerellales</taxon>
        <taxon>Glomerellaceae</taxon>
        <taxon>Colletotrichum</taxon>
        <taxon>Colletotrichum acutatum species complex</taxon>
    </lineage>
</organism>